<dbReference type="GO" id="GO:0004252">
    <property type="term" value="F:serine-type endopeptidase activity"/>
    <property type="evidence" value="ECO:0007669"/>
    <property type="project" value="InterPro"/>
</dbReference>
<comment type="caution">
    <text evidence="1">The sequence shown here is derived from an EMBL/GenBank/DDBJ whole genome shotgun (WGS) entry which is preliminary data.</text>
</comment>
<dbReference type="InterPro" id="IPR009003">
    <property type="entry name" value="Peptidase_S1_PA"/>
</dbReference>
<dbReference type="InterPro" id="IPR018114">
    <property type="entry name" value="TRYPSIN_HIS"/>
</dbReference>
<gene>
    <name evidence="1" type="ORF">BN13_100039</name>
</gene>
<dbReference type="SUPFAM" id="SSF50494">
    <property type="entry name" value="Trypsin-like serine proteases"/>
    <property type="match status" value="1"/>
</dbReference>
<evidence type="ECO:0008006" key="3">
    <source>
        <dbReference type="Google" id="ProtNLM"/>
    </source>
</evidence>
<dbReference type="Gene3D" id="2.40.10.10">
    <property type="entry name" value="Trypsin-like serine proteases"/>
    <property type="match status" value="2"/>
</dbReference>
<proteinExistence type="predicted"/>
<dbReference type="InterPro" id="IPR043504">
    <property type="entry name" value="Peptidase_S1_PA_chymotrypsin"/>
</dbReference>
<keyword evidence="2" id="KW-1185">Reference proteome</keyword>
<dbReference type="PROSITE" id="PS00134">
    <property type="entry name" value="TRYPSIN_HIS"/>
    <property type="match status" value="1"/>
</dbReference>
<accession>A0A077M6G7</accession>
<reference evidence="1 2" key="1">
    <citation type="journal article" date="2013" name="ISME J.">
        <title>A metabolic model for members of the genus Tetrasphaera involved in enhanced biological phosphorus removal.</title>
        <authorList>
            <person name="Kristiansen R."/>
            <person name="Nguyen H.T.T."/>
            <person name="Saunders A.M."/>
            <person name="Nielsen J.L."/>
            <person name="Wimmer R."/>
            <person name="Le V.Q."/>
            <person name="McIlroy S.J."/>
            <person name="Petrovski S."/>
            <person name="Seviour R.J."/>
            <person name="Calteau A."/>
            <person name="Nielsen K.L."/>
            <person name="Nielsen P.H."/>
        </authorList>
    </citation>
    <scope>NUCLEOTIDE SEQUENCE [LARGE SCALE GENOMIC DNA]</scope>
    <source>
        <strain evidence="1 2">Ben 74</strain>
    </source>
</reference>
<organism evidence="1 2">
    <name type="scientific">Nostocoides jenkinsii Ben 74</name>
    <dbReference type="NCBI Taxonomy" id="1193518"/>
    <lineage>
        <taxon>Bacteria</taxon>
        <taxon>Bacillati</taxon>
        <taxon>Actinomycetota</taxon>
        <taxon>Actinomycetes</taxon>
        <taxon>Micrococcales</taxon>
        <taxon>Intrasporangiaceae</taxon>
        <taxon>Nostocoides</taxon>
    </lineage>
</organism>
<name>A0A077M6G7_9MICO</name>
<dbReference type="Proteomes" id="UP000035720">
    <property type="component" value="Unassembled WGS sequence"/>
</dbReference>
<dbReference type="AlphaFoldDB" id="A0A077M6G7"/>
<evidence type="ECO:0000313" key="1">
    <source>
        <dbReference type="EMBL" id="CCI51370.1"/>
    </source>
</evidence>
<sequence length="456" mass="48057">MRSNPMLQVEREQFLNLTMKAAVGVVTVSLLGGLLASSTPILAMPAPPGHAPSTADGIDPAIADQDNGLALARAQGPFLAIMDKAAVVEGFGGAYFDGARPHLNVTDAFNEETLKLILAESPRGSEVLIHRVTWTEAELNAAARMIGDKFPPSRSTSFKIPRVSLDTPKNRLSVYVEGDASEARAMLEDVVSSSMIAIVPASNLPYMYEAGRTDDGPPFYAGNVLRNDTPDQAGGHALCSSSAGMKIGSTEYVMTAAHCDFGSGELIRVNNFYGTAPSPSIAGTYHAKAYYGPNSANNVDAMLLRRNSVPNLVTNTMWSGSPTSTSSLLYSTSAGSNYLGRAICSNGGFTGTVCSMSISDQIPYLYGEGNIRWNQLLFAERPNVTVAGFGDSGGPVYGYPEQGSYYEILGPIHAFTSNVQGGWQCPDGPPGRKCGDGVVWSSQSAAQSKLGATIAP</sequence>
<evidence type="ECO:0000313" key="2">
    <source>
        <dbReference type="Proteomes" id="UP000035720"/>
    </source>
</evidence>
<protein>
    <recommendedName>
        <fullName evidence="3">Peptidase S1 domain-containing protein</fullName>
    </recommendedName>
</protein>
<dbReference type="GO" id="GO:0006508">
    <property type="term" value="P:proteolysis"/>
    <property type="evidence" value="ECO:0007669"/>
    <property type="project" value="InterPro"/>
</dbReference>
<dbReference type="EMBL" id="CAJC01000002">
    <property type="protein sequence ID" value="CCI51370.1"/>
    <property type="molecule type" value="Genomic_DNA"/>
</dbReference>